<keyword evidence="10" id="KW-1185">Reference proteome</keyword>
<gene>
    <name evidence="9" type="ORF">FHG66_18155</name>
</gene>
<dbReference type="InterPro" id="IPR011495">
    <property type="entry name" value="Sig_transdc_His_kin_sub2_dim/P"/>
</dbReference>
<comment type="caution">
    <text evidence="9">The sequence shown here is derived from an EMBL/GenBank/DDBJ whole genome shotgun (WGS) entry which is preliminary data.</text>
</comment>
<dbReference type="PANTHER" id="PTHR41523:SF8">
    <property type="entry name" value="ETHYLENE RESPONSE SENSOR PROTEIN"/>
    <property type="match status" value="1"/>
</dbReference>
<evidence type="ECO:0000256" key="6">
    <source>
        <dbReference type="ARBA" id="ARBA00022777"/>
    </source>
</evidence>
<dbReference type="EMBL" id="VDFU01000032">
    <property type="protein sequence ID" value="TNC46784.1"/>
    <property type="molecule type" value="Genomic_DNA"/>
</dbReference>
<keyword evidence="4" id="KW-0808">Transferase</keyword>
<evidence type="ECO:0000256" key="3">
    <source>
        <dbReference type="ARBA" id="ARBA00022553"/>
    </source>
</evidence>
<proteinExistence type="predicted"/>
<feature type="domain" description="Signal transduction histidine kinase HWE region" evidence="8">
    <location>
        <begin position="204"/>
        <end position="281"/>
    </location>
</feature>
<accession>A0A5C4MQA5</accession>
<dbReference type="Proteomes" id="UP000305887">
    <property type="component" value="Unassembled WGS sequence"/>
</dbReference>
<organism evidence="9 10">
    <name type="scientific">Rubellimicrobium rubrum</name>
    <dbReference type="NCBI Taxonomy" id="2585369"/>
    <lineage>
        <taxon>Bacteria</taxon>
        <taxon>Pseudomonadati</taxon>
        <taxon>Pseudomonadota</taxon>
        <taxon>Alphaproteobacteria</taxon>
        <taxon>Rhodobacterales</taxon>
        <taxon>Roseobacteraceae</taxon>
        <taxon>Rubellimicrobium</taxon>
    </lineage>
</organism>
<keyword evidence="6" id="KW-0418">Kinase</keyword>
<evidence type="ECO:0000256" key="7">
    <source>
        <dbReference type="ARBA" id="ARBA00022840"/>
    </source>
</evidence>
<protein>
    <recommendedName>
        <fullName evidence="2">histidine kinase</fullName>
        <ecNumber evidence="2">2.7.13.3</ecNumber>
    </recommendedName>
</protein>
<dbReference type="SUPFAM" id="SSF55874">
    <property type="entry name" value="ATPase domain of HSP90 chaperone/DNA topoisomerase II/histidine kinase"/>
    <property type="match status" value="1"/>
</dbReference>
<dbReference type="OrthoDB" id="9816309at2"/>
<evidence type="ECO:0000259" key="8">
    <source>
        <dbReference type="SMART" id="SM00911"/>
    </source>
</evidence>
<sequence length="388" mass="42508">MGEDWPSACCHATVFRYPIGWTPVLWHWSTRGCLNVQWGCVKGGPDVRAGCCARSKGSVCVNKRATVIDDQIFETLDVLLDEAFCLCTILTDQQGRPVDYRFLRVSRNFEDATGLRDAEGRTALELVPSLESEWIEAYGRVALRREPMHFTEGSPTMGRQFDVFAAPVDPPGCFAILFRDVTEIRRIEAEREAELERLQYLLRELNHRVMNSFAVISSVLSMEARSAPEARAALERVQGRVQALGSLYRRIEGATQVDQIEIAEYLGGNVASFRDSFAGGVAITADLGAVTLPTRAAVPLGLIVNELLTEAVNRAFPPGESGKVHLTFAEKDGLCRLSVTANGTGLRDGAEESHVGRGLVAAFAAELGGELTTEFQDGGTYAFIEFRA</sequence>
<dbReference type="Gene3D" id="3.30.450.20">
    <property type="entry name" value="PAS domain"/>
    <property type="match status" value="1"/>
</dbReference>
<dbReference type="GO" id="GO:0005524">
    <property type="term" value="F:ATP binding"/>
    <property type="evidence" value="ECO:0007669"/>
    <property type="project" value="UniProtKB-KW"/>
</dbReference>
<dbReference type="SMART" id="SM00911">
    <property type="entry name" value="HWE_HK"/>
    <property type="match status" value="1"/>
</dbReference>
<name>A0A5C4MQA5_9RHOB</name>
<keyword evidence="5" id="KW-0547">Nucleotide-binding</keyword>
<dbReference type="Gene3D" id="3.30.565.10">
    <property type="entry name" value="Histidine kinase-like ATPase, C-terminal domain"/>
    <property type="match status" value="1"/>
</dbReference>
<dbReference type="AlphaFoldDB" id="A0A5C4MQA5"/>
<evidence type="ECO:0000256" key="1">
    <source>
        <dbReference type="ARBA" id="ARBA00000085"/>
    </source>
</evidence>
<keyword evidence="7" id="KW-0067">ATP-binding</keyword>
<evidence type="ECO:0000256" key="5">
    <source>
        <dbReference type="ARBA" id="ARBA00022741"/>
    </source>
</evidence>
<evidence type="ECO:0000313" key="10">
    <source>
        <dbReference type="Proteomes" id="UP000305887"/>
    </source>
</evidence>
<evidence type="ECO:0000313" key="9">
    <source>
        <dbReference type="EMBL" id="TNC46784.1"/>
    </source>
</evidence>
<reference evidence="9 10" key="1">
    <citation type="submission" date="2019-06" db="EMBL/GenBank/DDBJ databases">
        <title>YIM 131921 draft genome.</title>
        <authorList>
            <person name="Jiang L."/>
        </authorList>
    </citation>
    <scope>NUCLEOTIDE SEQUENCE [LARGE SCALE GENOMIC DNA]</scope>
    <source>
        <strain evidence="9 10">YIM 131921</strain>
    </source>
</reference>
<dbReference type="Pfam" id="PF07568">
    <property type="entry name" value="HisKA_2"/>
    <property type="match status" value="1"/>
</dbReference>
<dbReference type="InterPro" id="IPR011102">
    <property type="entry name" value="Sig_transdc_His_kinase_HWE"/>
</dbReference>
<dbReference type="EC" id="2.7.13.3" evidence="2"/>
<dbReference type="GO" id="GO:0004673">
    <property type="term" value="F:protein histidine kinase activity"/>
    <property type="evidence" value="ECO:0007669"/>
    <property type="project" value="UniProtKB-EC"/>
</dbReference>
<evidence type="ECO:0000256" key="4">
    <source>
        <dbReference type="ARBA" id="ARBA00022679"/>
    </source>
</evidence>
<comment type="catalytic activity">
    <reaction evidence="1">
        <text>ATP + protein L-histidine = ADP + protein N-phospho-L-histidine.</text>
        <dbReference type="EC" id="2.7.13.3"/>
    </reaction>
</comment>
<dbReference type="PANTHER" id="PTHR41523">
    <property type="entry name" value="TWO-COMPONENT SYSTEM SENSOR PROTEIN"/>
    <property type="match status" value="1"/>
</dbReference>
<dbReference type="InterPro" id="IPR036890">
    <property type="entry name" value="HATPase_C_sf"/>
</dbReference>
<evidence type="ECO:0000256" key="2">
    <source>
        <dbReference type="ARBA" id="ARBA00012438"/>
    </source>
</evidence>
<keyword evidence="3" id="KW-0597">Phosphoprotein</keyword>